<evidence type="ECO:0000313" key="2">
    <source>
        <dbReference type="Proteomes" id="UP000536624"/>
    </source>
</evidence>
<comment type="caution">
    <text evidence="1">The sequence shown here is derived from an EMBL/GenBank/DDBJ whole genome shotgun (WGS) entry which is preliminary data.</text>
</comment>
<organism evidence="1 2">
    <name type="scientific">Streptomyces malaysiensis</name>
    <dbReference type="NCBI Taxonomy" id="92644"/>
    <lineage>
        <taxon>Bacteria</taxon>
        <taxon>Bacillati</taxon>
        <taxon>Actinomycetota</taxon>
        <taxon>Actinomycetes</taxon>
        <taxon>Kitasatosporales</taxon>
        <taxon>Streptomycetaceae</taxon>
        <taxon>Streptomyces</taxon>
        <taxon>Streptomyces violaceusniger group</taxon>
    </lineage>
</organism>
<dbReference type="EMBL" id="JAALLH010000001">
    <property type="protein sequence ID" value="NIY67621.1"/>
    <property type="molecule type" value="Genomic_DNA"/>
</dbReference>
<sequence length="66" mass="6842">MDQGVVEPGHRAEPAAFPARVAKIVKELSQAGGGHLGVVLGFAVVARPTESGVHGRGVDPVWEESQ</sequence>
<reference evidence="1 2" key="1">
    <citation type="submission" date="2020-02" db="EMBL/GenBank/DDBJ databases">
        <title>Streptomyces malaysiensis DSM14702 (JHCC583434, PFL_A843) Genome sequencing and assembly.</title>
        <authorList>
            <person name="Samborskyy M."/>
        </authorList>
    </citation>
    <scope>NUCLEOTIDE SEQUENCE [LARGE SCALE GENOMIC DNA]</scope>
    <source>
        <strain evidence="1 2">DSM 14702</strain>
    </source>
</reference>
<keyword evidence="1" id="KW-0315">Glutamine amidotransferase</keyword>
<dbReference type="AlphaFoldDB" id="A0A7X5X6M3"/>
<gene>
    <name evidence="1" type="ORF">SMALB_5681</name>
</gene>
<keyword evidence="1" id="KW-0808">Transferase</keyword>
<accession>A0A7X5X6M3</accession>
<protein>
    <submittedName>
        <fullName evidence="1">Cobb/cobq domain-containing glutamine amidotransferase</fullName>
    </submittedName>
</protein>
<name>A0A7X5X6M3_STRMQ</name>
<evidence type="ECO:0000313" key="1">
    <source>
        <dbReference type="EMBL" id="NIY67621.1"/>
    </source>
</evidence>
<dbReference type="Proteomes" id="UP000536624">
    <property type="component" value="Unassembled WGS sequence"/>
</dbReference>
<proteinExistence type="predicted"/>
<dbReference type="GO" id="GO:0016740">
    <property type="term" value="F:transferase activity"/>
    <property type="evidence" value="ECO:0007669"/>
    <property type="project" value="UniProtKB-KW"/>
</dbReference>